<evidence type="ECO:0000256" key="6">
    <source>
        <dbReference type="ARBA" id="ARBA00022553"/>
    </source>
</evidence>
<dbReference type="FunFam" id="3.30.559.10:FF:000023">
    <property type="entry name" value="Non-ribosomal peptide synthetase"/>
    <property type="match status" value="2"/>
</dbReference>
<dbReference type="InterPro" id="IPR000873">
    <property type="entry name" value="AMP-dep_synth/lig_dom"/>
</dbReference>
<dbReference type="InterPro" id="IPR009081">
    <property type="entry name" value="PP-bd_ACP"/>
</dbReference>
<comment type="cofactor">
    <cofactor evidence="1">
        <name>pantetheine 4'-phosphate</name>
        <dbReference type="ChEBI" id="CHEBI:47942"/>
    </cofactor>
</comment>
<dbReference type="SUPFAM" id="SSF56801">
    <property type="entry name" value="Acetyl-CoA synthetase-like"/>
    <property type="match status" value="2"/>
</dbReference>
<dbReference type="Pfam" id="PF13193">
    <property type="entry name" value="AMP-binding_C"/>
    <property type="match status" value="2"/>
</dbReference>
<dbReference type="GO" id="GO:0043041">
    <property type="term" value="P:amino acid activation for nonribosomal peptide biosynthetic process"/>
    <property type="evidence" value="ECO:0007669"/>
    <property type="project" value="TreeGrafter"/>
</dbReference>
<dbReference type="InterPro" id="IPR025110">
    <property type="entry name" value="AMP-bd_C"/>
</dbReference>
<evidence type="ECO:0000256" key="7">
    <source>
        <dbReference type="ARBA" id="ARBA00022598"/>
    </source>
</evidence>
<dbReference type="Pfam" id="PF00550">
    <property type="entry name" value="PP-binding"/>
    <property type="match status" value="3"/>
</dbReference>
<dbReference type="InterPro" id="IPR001242">
    <property type="entry name" value="Condensation_dom"/>
</dbReference>
<keyword evidence="7" id="KW-0436">Ligase</keyword>
<dbReference type="Pfam" id="PF00668">
    <property type="entry name" value="Condensation"/>
    <property type="match status" value="2"/>
</dbReference>
<evidence type="ECO:0000256" key="1">
    <source>
        <dbReference type="ARBA" id="ARBA00001957"/>
    </source>
</evidence>
<dbReference type="Gene3D" id="1.10.1200.10">
    <property type="entry name" value="ACP-like"/>
    <property type="match status" value="3"/>
</dbReference>
<proteinExistence type="inferred from homology"/>
<feature type="region of interest" description="Disordered" evidence="9">
    <location>
        <begin position="557"/>
        <end position="582"/>
    </location>
</feature>
<dbReference type="InterPro" id="IPR057737">
    <property type="entry name" value="Condensation_MtbB-like"/>
</dbReference>
<dbReference type="FunFam" id="3.30.559.30:FF:000006">
    <property type="entry name" value="Yersiniabactin polyketide/non-ribosomal peptide synthetase"/>
    <property type="match status" value="2"/>
</dbReference>
<name>A0A8H1L8L2_9ACTN</name>
<keyword evidence="5" id="KW-0596">Phosphopantetheine</keyword>
<dbReference type="GO" id="GO:0044550">
    <property type="term" value="P:secondary metabolite biosynthetic process"/>
    <property type="evidence" value="ECO:0007669"/>
    <property type="project" value="TreeGrafter"/>
</dbReference>
<dbReference type="GO" id="GO:0008610">
    <property type="term" value="P:lipid biosynthetic process"/>
    <property type="evidence" value="ECO:0007669"/>
    <property type="project" value="UniProtKB-ARBA"/>
</dbReference>
<keyword evidence="6" id="KW-0597">Phosphoprotein</keyword>
<dbReference type="GO" id="GO:0016874">
    <property type="term" value="F:ligase activity"/>
    <property type="evidence" value="ECO:0007669"/>
    <property type="project" value="UniProtKB-KW"/>
</dbReference>
<dbReference type="PROSITE" id="PS50075">
    <property type="entry name" value="CARRIER"/>
    <property type="match status" value="3"/>
</dbReference>
<evidence type="ECO:0000256" key="8">
    <source>
        <dbReference type="ARBA" id="ARBA00033440"/>
    </source>
</evidence>
<dbReference type="GO" id="GO:0031177">
    <property type="term" value="F:phosphopantetheine binding"/>
    <property type="evidence" value="ECO:0007669"/>
    <property type="project" value="InterPro"/>
</dbReference>
<evidence type="ECO:0000256" key="3">
    <source>
        <dbReference type="ARBA" id="ARBA00007380"/>
    </source>
</evidence>
<dbReference type="PROSITE" id="PS00455">
    <property type="entry name" value="AMP_BINDING"/>
    <property type="match status" value="2"/>
</dbReference>
<evidence type="ECO:0000256" key="4">
    <source>
        <dbReference type="ARBA" id="ARBA00016743"/>
    </source>
</evidence>
<dbReference type="PROSITE" id="PS00012">
    <property type="entry name" value="PHOSPHOPANTETHEINE"/>
    <property type="match status" value="2"/>
</dbReference>
<comment type="similarity">
    <text evidence="3">Belongs to the ATP-dependent AMP-binding enzyme family. MbtB subfamily.</text>
</comment>
<feature type="compositionally biased region" description="Basic and acidic residues" evidence="9">
    <location>
        <begin position="104"/>
        <end position="118"/>
    </location>
</feature>
<dbReference type="GO" id="GO:0017000">
    <property type="term" value="P:antibiotic biosynthetic process"/>
    <property type="evidence" value="ECO:0007669"/>
    <property type="project" value="UniProtKB-ARBA"/>
</dbReference>
<sequence length="2231" mass="239439">MLTDPTDPAAAETTDLETLRARLAAVLDLPPGDLADDDNLIALGLDSITLMKLAARWRRAAPGVTFGALAADPTPAAWHALLSSAPAPHASGAPDPATAPAAAGHKDTGHKDTGHEGGGEEDTGPFPLALMQHAYWAGRSPGQRLGGVAAHFYHEFDGTGVEPGRLQAAVRSVLARHDMLRVRVLDNGTQEILDTSPWPGLHVTDLRRHTAERAAAELDRIRGTLSHRAMDIGAGEVFDVRLTLLPDGRTRTHVNLDMIAADALSLRVLLADLADAYAAGGEVPRDAPGYSFRRYQSDRAAHRAGAGRAACEADRDWWADRLDALPGPPELPAAGHDADATRVVRRHRVLSPERAAAFEARARAHGLTPALALTAVFAEVLTAWSATPSFLLNLPLFDREPLHPDVEDLVGDFTSSVLPAWDGTAPGGFAERAGRLQERFHTDAAHARHSGVEVLRDLTRRRGAPTLAPVVHTSALGLGPLFPAPVTRVFGEPVWIISQGPQVWLDAQITELDGGLLVNWDAREDAFAPGVLDAMFAAYSSLLDRLTDDATAWTSPVGDLLPDDQRRTRREANATGRPPGGGLRLHDEFFRHAAAAPGTPALLWGSGTGTGKYTYGELADRALKVAGHLRARQVGPGDLVAVSLPKGPEQAVAVLGVLAAGAAYLPVAADQPPARRERILKSAGARLLLDSLDAARTAEPLPAPLPGTPEDLAYVLYTSGSTGEPKGVEVPHAAAMCTVADLRDRLALGPGDRTLALSALEFDLSVFDLFAPLSTRGAVVCVGEPERRDAEAWLRLAHTHRATVLNCVPALLDMLLTVAEASTVDAQPAPRLPLRAVLLGGDRVTTGLAERLARQAPDCRFAGLGGTTETAIHSTWQEVRLPLPGDWDIVPYGRPLAGVRCRVVDALGRDCPDWVPGELWIGGGGVARGYRGDPERTADRFVRHGGVRWYRTGDRARYRPDGTLDFLGRTDDQVKLRGHRIEPGEVEAALATHPDVSAAVAVVLPHSRLAAAVVPAPGRLPSPAHLKEHLGTLLPPFMVPDSTVVLPELPLTRNGKTDRAAVAERVRQLAAAGTGPAAPQRHEPPRTDTERLVAAAWKDVLRIPGPGPGRTDDFFALGGDSLVATRLLTRLRADGARGTALSALFAHPVLADFAETLHLGPARPAPRPPAPDPEHRHDPFPPTDVQLAYWLGRGEEFTLGGVGCHFYREYDIPRLDVARLEEAVNRLVARHEMLRAVFDADGNQRVLAEVPRFTLQVTDAGPDPEKARAALRDTWSHHVFDPGRWPLFSIAAVRDGERVRLAVGMDNLVLDALSILTFYSELSALYADPDAALPPVDVSFRDHVLAARPDPEEQQAAEEYWDRRLDDLPPAPRLPLARDPAEVARPRFARRTATLDAAARRALEERARAHGVTPSAVLLTAYCEVLSAWSSERDLTVNLTLFDRREAHPHIARVLGDFTSLVLVGHEHRPDEAWLTGARRTQRELWQALDHRSLSAVQVLRRLARRTGQADVTMPVVFTSALGLDAGDDTAGLFTDQVYGITQTPQVWLDHQAVERRTFEGTVIDLHWDAVEELFPDGVLDAMFEAYTAHLRRLLEADWNAPRPVGLPPAQRAARDEANDTAAPQRETCLHAPFFRNAIANPDAPALLADGTHPPVTYGELSLRARRIAALLTAHGVREGEPVAVCLPKGPDQIAAVLGVLAASAAYVPVGIDQPRVRRDRIVTRAGARLVLTAEATGEEWPAVPLPLTDADRHEPVAAPAAAAPDQLAYIVFTSGSTGDPKGVEITHGAAANTVEDVNERYGVGPDDRVLAVSALDFDLSVYDVFGLLSAGGALVTVAEEERRDAQRWADLCVRHQVTVWNTVPALLDMLLTVAEHQPGRVPGALRLALLSGDWIGLDLPGRLSALVPDCRLVGLGGATEASIWSNAHDIAGPLAGWPSIPYGRPLRNQRYRVVDPANGEDRPDWVPGELWIGGTGLARGYRGAPAATAARFVTADGHRWYRTGDLGRYRPGGVLEFLGRTDDQVKIRGHRIELGEVEAALSAHPDVSRATAAVSASGAARELVAAVVPADGCDSTALPTALRHWLEERLPPAMVPHRIAALPVLPLTANGKVDRRGVPAAVAAAVGRGAGEKETEGRLDAVQRSVASLWESVLGCPVRTPEDNFFTLGGDSVKAVRLVERAAAELGVRLPLGRFFARPTLGAFADLARSRTSPAGGEAERMEEMEEGAL</sequence>
<dbReference type="InterPro" id="IPR010071">
    <property type="entry name" value="AA_adenyl_dom"/>
</dbReference>
<dbReference type="CDD" id="cd19535">
    <property type="entry name" value="Cyc_NRPS"/>
    <property type="match status" value="2"/>
</dbReference>
<dbReference type="InterPro" id="IPR023213">
    <property type="entry name" value="CAT-like_dom_sf"/>
</dbReference>
<gene>
    <name evidence="11" type="ORF">D8771_23730</name>
</gene>
<feature type="domain" description="Carrier" evidence="10">
    <location>
        <begin position="2138"/>
        <end position="2213"/>
    </location>
</feature>
<comment type="pathway">
    <text evidence="2">Siderophore biosynthesis; mycobactin biosynthesis.</text>
</comment>
<dbReference type="InterPro" id="IPR020806">
    <property type="entry name" value="PKS_PP-bd"/>
</dbReference>
<dbReference type="Gene3D" id="3.40.50.12780">
    <property type="entry name" value="N-terminal domain of ligase-like"/>
    <property type="match status" value="2"/>
</dbReference>
<dbReference type="PANTHER" id="PTHR45527">
    <property type="entry name" value="NONRIBOSOMAL PEPTIDE SYNTHETASE"/>
    <property type="match status" value="1"/>
</dbReference>
<evidence type="ECO:0000313" key="12">
    <source>
        <dbReference type="Proteomes" id="UP000298111"/>
    </source>
</evidence>
<dbReference type="InterPro" id="IPR020845">
    <property type="entry name" value="AMP-binding_CS"/>
</dbReference>
<dbReference type="CDD" id="cd12114">
    <property type="entry name" value="A_NRPS_TlmIV_like"/>
    <property type="match status" value="1"/>
</dbReference>
<dbReference type="Gene3D" id="3.30.559.30">
    <property type="entry name" value="Nonribosomal peptide synthetase, condensation domain"/>
    <property type="match status" value="2"/>
</dbReference>
<protein>
    <recommendedName>
        <fullName evidence="4">Phenyloxazoline synthase MbtB</fullName>
    </recommendedName>
    <alternativeName>
        <fullName evidence="8">Mycobactin synthetase protein B</fullName>
    </alternativeName>
</protein>
<organism evidence="11 12">
    <name type="scientific">Streptomyces albus</name>
    <dbReference type="NCBI Taxonomy" id="1888"/>
    <lineage>
        <taxon>Bacteria</taxon>
        <taxon>Bacillati</taxon>
        <taxon>Actinomycetota</taxon>
        <taxon>Actinomycetes</taxon>
        <taxon>Kitasatosporales</taxon>
        <taxon>Streptomycetaceae</taxon>
        <taxon>Streptomyces</taxon>
    </lineage>
</organism>
<dbReference type="RefSeq" id="WP_135567392.1">
    <property type="nucleotide sequence ID" value="NZ_CP103060.1"/>
</dbReference>
<dbReference type="Pfam" id="PF00501">
    <property type="entry name" value="AMP-binding"/>
    <property type="match status" value="2"/>
</dbReference>
<dbReference type="EMBL" id="RCIY01000076">
    <property type="protein sequence ID" value="TGG79740.1"/>
    <property type="molecule type" value="Genomic_DNA"/>
</dbReference>
<dbReference type="Gene3D" id="3.30.300.30">
    <property type="match status" value="2"/>
</dbReference>
<feature type="domain" description="Carrier" evidence="10">
    <location>
        <begin position="1084"/>
        <end position="1161"/>
    </location>
</feature>
<feature type="compositionally biased region" description="Low complexity" evidence="9">
    <location>
        <begin position="85"/>
        <end position="103"/>
    </location>
</feature>
<evidence type="ECO:0000313" key="11">
    <source>
        <dbReference type="EMBL" id="TGG79740.1"/>
    </source>
</evidence>
<evidence type="ECO:0000259" key="10">
    <source>
        <dbReference type="PROSITE" id="PS50075"/>
    </source>
</evidence>
<dbReference type="InterPro" id="IPR036736">
    <property type="entry name" value="ACP-like_sf"/>
</dbReference>
<dbReference type="InterPro" id="IPR042099">
    <property type="entry name" value="ANL_N_sf"/>
</dbReference>
<dbReference type="PANTHER" id="PTHR45527:SF10">
    <property type="entry name" value="PYOCHELIN SYNTHASE PCHF"/>
    <property type="match status" value="1"/>
</dbReference>
<evidence type="ECO:0000256" key="5">
    <source>
        <dbReference type="ARBA" id="ARBA00022450"/>
    </source>
</evidence>
<evidence type="ECO:0000256" key="2">
    <source>
        <dbReference type="ARBA" id="ARBA00005102"/>
    </source>
</evidence>
<feature type="compositionally biased region" description="Basic and acidic residues" evidence="9">
    <location>
        <begin position="563"/>
        <end position="572"/>
    </location>
</feature>
<comment type="caution">
    <text evidence="11">The sequence shown here is derived from an EMBL/GenBank/DDBJ whole genome shotgun (WGS) entry which is preliminary data.</text>
</comment>
<dbReference type="Gene3D" id="3.30.559.10">
    <property type="entry name" value="Chloramphenicol acetyltransferase-like domain"/>
    <property type="match status" value="2"/>
</dbReference>
<feature type="region of interest" description="Disordered" evidence="9">
    <location>
        <begin position="1160"/>
        <end position="1181"/>
    </location>
</feature>
<dbReference type="GeneID" id="75185875"/>
<feature type="region of interest" description="Disordered" evidence="9">
    <location>
        <begin position="85"/>
        <end position="125"/>
    </location>
</feature>
<dbReference type="SUPFAM" id="SSF47336">
    <property type="entry name" value="ACP-like"/>
    <property type="match status" value="3"/>
</dbReference>
<dbReference type="Proteomes" id="UP000298111">
    <property type="component" value="Unassembled WGS sequence"/>
</dbReference>
<dbReference type="GO" id="GO:0005737">
    <property type="term" value="C:cytoplasm"/>
    <property type="evidence" value="ECO:0007669"/>
    <property type="project" value="TreeGrafter"/>
</dbReference>
<dbReference type="InterPro" id="IPR006162">
    <property type="entry name" value="Ppantetheine_attach_site"/>
</dbReference>
<dbReference type="SMART" id="SM00823">
    <property type="entry name" value="PKS_PP"/>
    <property type="match status" value="3"/>
</dbReference>
<dbReference type="FunFam" id="3.40.50.12780:FF:000012">
    <property type="entry name" value="Non-ribosomal peptide synthetase"/>
    <property type="match status" value="1"/>
</dbReference>
<dbReference type="InterPro" id="IPR045851">
    <property type="entry name" value="AMP-bd_C_sf"/>
</dbReference>
<accession>A0A8H1L8L2</accession>
<evidence type="ECO:0000256" key="9">
    <source>
        <dbReference type="SAM" id="MobiDB-lite"/>
    </source>
</evidence>
<reference evidence="11 12" key="1">
    <citation type="submission" date="2018-10" db="EMBL/GenBank/DDBJ databases">
        <title>Isolation of pseudouridimycin from Streptomyces albus DSM 40763.</title>
        <authorList>
            <person name="Rosenqvist P."/>
            <person name="Metsae-Ketelae M."/>
            <person name="Virta P."/>
        </authorList>
    </citation>
    <scope>NUCLEOTIDE SEQUENCE [LARGE SCALE GENOMIC DNA]</scope>
    <source>
        <strain evidence="11 12">DSM 40763</strain>
    </source>
</reference>
<feature type="domain" description="Carrier" evidence="10">
    <location>
        <begin position="10"/>
        <end position="86"/>
    </location>
</feature>
<dbReference type="NCBIfam" id="TIGR01733">
    <property type="entry name" value="AA-adenyl-dom"/>
    <property type="match status" value="2"/>
</dbReference>
<dbReference type="SUPFAM" id="SSF52777">
    <property type="entry name" value="CoA-dependent acyltransferases"/>
    <property type="match status" value="4"/>
</dbReference>